<dbReference type="Proteomes" id="UP000294466">
    <property type="component" value="Chromosome"/>
</dbReference>
<dbReference type="EMBL" id="LR217692">
    <property type="protein sequence ID" value="VFP77972.1"/>
    <property type="molecule type" value="Genomic_DNA"/>
</dbReference>
<evidence type="ECO:0000259" key="12">
    <source>
        <dbReference type="PROSITE" id="PS51217"/>
    </source>
</evidence>
<evidence type="ECO:0000256" key="5">
    <source>
        <dbReference type="ARBA" id="ARBA00022840"/>
    </source>
</evidence>
<keyword evidence="4 10" id="KW-0347">Helicase</keyword>
<keyword evidence="6" id="KW-0413">Isomerase</keyword>
<evidence type="ECO:0000313" key="13">
    <source>
        <dbReference type="EMBL" id="VFP77972.1"/>
    </source>
</evidence>
<organism evidence="13 14">
    <name type="scientific">Buchnera aphidicola</name>
    <name type="common">Cinara cf. splendens/pseudotsugae 3390</name>
    <dbReference type="NCBI Taxonomy" id="2518980"/>
    <lineage>
        <taxon>Bacteria</taxon>
        <taxon>Pseudomonadati</taxon>
        <taxon>Pseudomonadota</taxon>
        <taxon>Gammaproteobacteria</taxon>
        <taxon>Enterobacterales</taxon>
        <taxon>Erwiniaceae</taxon>
        <taxon>Buchnera</taxon>
    </lineage>
</organism>
<evidence type="ECO:0000256" key="10">
    <source>
        <dbReference type="PROSITE-ProRule" id="PRU00560"/>
    </source>
</evidence>
<accession>A0A451CX87</accession>
<evidence type="ECO:0000256" key="2">
    <source>
        <dbReference type="ARBA" id="ARBA00022741"/>
    </source>
</evidence>
<keyword evidence="5 10" id="KW-0067">ATP-binding</keyword>
<dbReference type="EC" id="5.6.2.4" evidence="8"/>
<proteinExistence type="inferred from homology"/>
<dbReference type="PANTHER" id="PTHR11070">
    <property type="entry name" value="UVRD / RECB / PCRA DNA HELICASE FAMILY MEMBER"/>
    <property type="match status" value="1"/>
</dbReference>
<feature type="binding site" evidence="10">
    <location>
        <begin position="22"/>
        <end position="29"/>
    </location>
    <ligand>
        <name>ATP</name>
        <dbReference type="ChEBI" id="CHEBI:30616"/>
    </ligand>
</feature>
<dbReference type="Pfam" id="PF13361">
    <property type="entry name" value="UvrD_C"/>
    <property type="match status" value="1"/>
</dbReference>
<dbReference type="Gene3D" id="3.40.50.300">
    <property type="entry name" value="P-loop containing nucleotide triphosphate hydrolases"/>
    <property type="match status" value="2"/>
</dbReference>
<dbReference type="OrthoDB" id="9806690at2"/>
<gene>
    <name evidence="13" type="primary">rep</name>
    <name evidence="13" type="ORF">BUCISPPS3390_400</name>
</gene>
<dbReference type="AlphaFoldDB" id="A0A451CX87"/>
<reference evidence="13 14" key="1">
    <citation type="submission" date="2019-02" db="EMBL/GenBank/DDBJ databases">
        <authorList>
            <person name="Manzano-Marin A."/>
            <person name="Manzano-Marin A."/>
        </authorList>
    </citation>
    <scope>NUCLEOTIDE SEQUENCE [LARGE SCALE GENOMIC DNA]</scope>
    <source>
        <strain evidence="13 14">BuCisplendens/pseudotsugae</strain>
    </source>
</reference>
<feature type="domain" description="UvrD-like helicase C-terminal" evidence="12">
    <location>
        <begin position="281"/>
        <end position="564"/>
    </location>
</feature>
<dbReference type="PANTHER" id="PTHR11070:SF64">
    <property type="entry name" value="ATP-DEPENDENT DNA HELICASE REP"/>
    <property type="match status" value="1"/>
</dbReference>
<evidence type="ECO:0000313" key="14">
    <source>
        <dbReference type="Proteomes" id="UP000294466"/>
    </source>
</evidence>
<dbReference type="PROSITE" id="PS51217">
    <property type="entry name" value="UVRD_HELICASE_CTER"/>
    <property type="match status" value="1"/>
</dbReference>
<dbReference type="PROSITE" id="PS51198">
    <property type="entry name" value="UVRD_HELICASE_ATP_BIND"/>
    <property type="match status" value="1"/>
</dbReference>
<comment type="catalytic activity">
    <reaction evidence="7">
        <text>Couples ATP hydrolysis with the unwinding of duplex DNA by translocating in the 3'-5' direction.</text>
        <dbReference type="EC" id="5.6.2.4"/>
    </reaction>
</comment>
<dbReference type="Gene3D" id="1.10.10.160">
    <property type="match status" value="1"/>
</dbReference>
<dbReference type="GO" id="GO:0003677">
    <property type="term" value="F:DNA binding"/>
    <property type="evidence" value="ECO:0007669"/>
    <property type="project" value="InterPro"/>
</dbReference>
<sequence>MMLNKFQNKAIHIIDNPCLILAGAGSGKTSVIINKVITLITIYQYDPKKIFAITFTNKAAKEIKYRLCKKLTVKQIKDVTVSTFHALGLQIIRSEYKILGLKKNFTLFDEDEQLRLLKSLTDTNIKNDVFFLKKLLYQISNWKNKLLTPKLAYKKINSSLERTYVFLYEKYDLFLKQHNILDFSDLIFLPTVLLQNNTYVRLNWQKKVQYLLVDEYQDINLSQYQLMKLLCGYNANLTVVGDNDQSIYSWRGAQQKIFYLLKQDFPSLDVIKLEQNYRSSGCILHAANILISNNINFFNKKLFSTLDYGNKIFVFMSFNEIHEAQQMIQYIQEHKYNYKNQYNDYAILYRSNYQVKVVESELIYRNIPYIVHAGHSFFSSLEIKDLLAYLRLIVNHTDDLAFLRIINVPRRKIGLITLSKLKIFAKENQISLFAASTDKRMIVQLKTNVVLKLNNFIVWILHLSSFLSHKPENILDYIISDVNYFDWVVNYYNNVTISERRIQDIVFFSQWLYKTLVGNSTTIPLKLEDVLIHFLCGDFEHLDTDRTDLENDKLHLMTIHASKGLEFSVVCIIGMEEGTFPHQKSIIDNNITEERRLMYVGMTRAKTQLLLSFCKNKKKFGVFSNLQPSRFLFELPKKEIYWVKYHMDCNKKLCNKNYIISDLK</sequence>
<dbReference type="InterPro" id="IPR000212">
    <property type="entry name" value="DNA_helicase_UvrD/REP"/>
</dbReference>
<dbReference type="InterPro" id="IPR027417">
    <property type="entry name" value="P-loop_NTPase"/>
</dbReference>
<keyword evidence="3 10" id="KW-0378">Hydrolase</keyword>
<comment type="catalytic activity">
    <reaction evidence="9">
        <text>ATP + H2O = ADP + phosphate + H(+)</text>
        <dbReference type="Rhea" id="RHEA:13065"/>
        <dbReference type="ChEBI" id="CHEBI:15377"/>
        <dbReference type="ChEBI" id="CHEBI:15378"/>
        <dbReference type="ChEBI" id="CHEBI:30616"/>
        <dbReference type="ChEBI" id="CHEBI:43474"/>
        <dbReference type="ChEBI" id="CHEBI:456216"/>
        <dbReference type="EC" id="5.6.2.4"/>
    </reaction>
</comment>
<comment type="similarity">
    <text evidence="1">Belongs to the helicase family. UvrD subfamily.</text>
</comment>
<evidence type="ECO:0000256" key="9">
    <source>
        <dbReference type="ARBA" id="ARBA00048988"/>
    </source>
</evidence>
<keyword evidence="2 10" id="KW-0547">Nucleotide-binding</keyword>
<dbReference type="Gene3D" id="1.10.486.10">
    <property type="entry name" value="PCRA, domain 4"/>
    <property type="match status" value="1"/>
</dbReference>
<dbReference type="SUPFAM" id="SSF52540">
    <property type="entry name" value="P-loop containing nucleoside triphosphate hydrolases"/>
    <property type="match status" value="1"/>
</dbReference>
<feature type="domain" description="UvrD-like helicase ATP-binding" evidence="11">
    <location>
        <begin position="1"/>
        <end position="280"/>
    </location>
</feature>
<protein>
    <recommendedName>
        <fullName evidence="8">DNA 3'-5' helicase</fullName>
        <ecNumber evidence="8">5.6.2.4</ecNumber>
    </recommendedName>
</protein>
<evidence type="ECO:0000256" key="1">
    <source>
        <dbReference type="ARBA" id="ARBA00009922"/>
    </source>
</evidence>
<dbReference type="GO" id="GO:0043138">
    <property type="term" value="F:3'-5' DNA helicase activity"/>
    <property type="evidence" value="ECO:0007669"/>
    <property type="project" value="UniProtKB-EC"/>
</dbReference>
<dbReference type="Pfam" id="PF00580">
    <property type="entry name" value="UvrD-helicase"/>
    <property type="match status" value="1"/>
</dbReference>
<evidence type="ECO:0000259" key="11">
    <source>
        <dbReference type="PROSITE" id="PS51198"/>
    </source>
</evidence>
<evidence type="ECO:0000256" key="6">
    <source>
        <dbReference type="ARBA" id="ARBA00023235"/>
    </source>
</evidence>
<evidence type="ECO:0000256" key="8">
    <source>
        <dbReference type="ARBA" id="ARBA00034808"/>
    </source>
</evidence>
<dbReference type="CDD" id="cd17932">
    <property type="entry name" value="DEXQc_UvrD"/>
    <property type="match status" value="1"/>
</dbReference>
<dbReference type="GO" id="GO:0005524">
    <property type="term" value="F:ATP binding"/>
    <property type="evidence" value="ECO:0007669"/>
    <property type="project" value="UniProtKB-UniRule"/>
</dbReference>
<evidence type="ECO:0000256" key="4">
    <source>
        <dbReference type="ARBA" id="ARBA00022806"/>
    </source>
</evidence>
<name>A0A451CX87_9GAMM</name>
<dbReference type="GO" id="GO:0016887">
    <property type="term" value="F:ATP hydrolysis activity"/>
    <property type="evidence" value="ECO:0007669"/>
    <property type="project" value="RHEA"/>
</dbReference>
<dbReference type="InterPro" id="IPR014016">
    <property type="entry name" value="UvrD-like_ATP-bd"/>
</dbReference>
<evidence type="ECO:0000256" key="7">
    <source>
        <dbReference type="ARBA" id="ARBA00034617"/>
    </source>
</evidence>
<evidence type="ECO:0000256" key="3">
    <source>
        <dbReference type="ARBA" id="ARBA00022801"/>
    </source>
</evidence>
<dbReference type="InterPro" id="IPR014017">
    <property type="entry name" value="DNA_helicase_UvrD-like_C"/>
</dbReference>
<dbReference type="GO" id="GO:0005829">
    <property type="term" value="C:cytosol"/>
    <property type="evidence" value="ECO:0007669"/>
    <property type="project" value="TreeGrafter"/>
</dbReference>
<dbReference type="RefSeq" id="WP_154060965.1">
    <property type="nucleotide sequence ID" value="NZ_LR217692.1"/>
</dbReference>
<dbReference type="GO" id="GO:0000725">
    <property type="term" value="P:recombinational repair"/>
    <property type="evidence" value="ECO:0007669"/>
    <property type="project" value="TreeGrafter"/>
</dbReference>
<dbReference type="InterPro" id="IPR013986">
    <property type="entry name" value="DExx_box_DNA_helicase_dom_sf"/>
</dbReference>